<proteinExistence type="inferred from homology"/>
<feature type="region of interest" description="Disordered" evidence="3">
    <location>
        <begin position="110"/>
        <end position="176"/>
    </location>
</feature>
<comment type="similarity">
    <text evidence="1">Belongs to the Cdt1 family.</text>
</comment>
<dbReference type="InterPro" id="IPR038090">
    <property type="entry name" value="Cdt1_C_WH_dom_sf"/>
</dbReference>
<evidence type="ECO:0000256" key="3">
    <source>
        <dbReference type="SAM" id="MobiDB-lite"/>
    </source>
</evidence>
<accession>A0A7S9KQP1</accession>
<name>A0A7S9KQP1_EPIFF</name>
<reference evidence="5 6" key="1">
    <citation type="journal article" date="2018" name="PLoS Genet.">
        <title>Repeat elements organise 3D genome structure and mediate transcription in the filamentous fungus Epichloe festucae.</title>
        <authorList>
            <person name="Winter D.J."/>
            <person name="Ganley A.R.D."/>
            <person name="Young C.A."/>
            <person name="Liachko I."/>
            <person name="Schardl C.L."/>
            <person name="Dupont P.Y."/>
            <person name="Berry D."/>
            <person name="Ram A."/>
            <person name="Scott B."/>
            <person name="Cox M.P."/>
        </authorList>
    </citation>
    <scope>NUCLEOTIDE SEQUENCE [LARGE SCALE GENOMIC DNA]</scope>
    <source>
        <strain evidence="5 6">Fl1</strain>
    </source>
</reference>
<feature type="domain" description="DNA replication factor Cdt1 C-terminal" evidence="4">
    <location>
        <begin position="413"/>
        <end position="512"/>
    </location>
</feature>
<feature type="region of interest" description="Disordered" evidence="3">
    <location>
        <begin position="27"/>
        <end position="49"/>
    </location>
</feature>
<evidence type="ECO:0000259" key="4">
    <source>
        <dbReference type="Pfam" id="PF16679"/>
    </source>
</evidence>
<dbReference type="Pfam" id="PF26121">
    <property type="entry name" value="HTH_CDT1"/>
    <property type="match status" value="1"/>
</dbReference>
<dbReference type="Gene3D" id="1.10.10.1420">
    <property type="entry name" value="DNA replication factor Cdt1, C-terminal WH domain"/>
    <property type="match status" value="1"/>
</dbReference>
<dbReference type="EMBL" id="CP031386">
    <property type="protein sequence ID" value="QPG98117.1"/>
    <property type="molecule type" value="Genomic_DNA"/>
</dbReference>
<dbReference type="InterPro" id="IPR032054">
    <property type="entry name" value="Cdt1_C"/>
</dbReference>
<evidence type="ECO:0000313" key="5">
    <source>
        <dbReference type="EMBL" id="QPG98117.1"/>
    </source>
</evidence>
<dbReference type="AlphaFoldDB" id="A0A7S9KQP1"/>
<evidence type="ECO:0000256" key="2">
    <source>
        <dbReference type="ARBA" id="ARBA00023306"/>
    </source>
</evidence>
<keyword evidence="2" id="KW-0131">Cell cycle</keyword>
<protein>
    <recommendedName>
        <fullName evidence="4">DNA replication factor Cdt1 C-terminal domain-containing protein</fullName>
    </recommendedName>
</protein>
<dbReference type="OrthoDB" id="341730at2759"/>
<sequence length="540" mass="59324">MLHFENKLDVDVDVRLTFEQASFRKTTFPRPATRSSSDKMPRPSIKRRQAVEAVPSSNAITNFARVAKSHSFPDAASKKSIVVELPAPTASRKRKAAALDQVTSIQIARRTVSFPPSSDDEANQERSISKRLRRAEPTWSPAIAATGSPSLQATASSTKGKRVAKAAPSRTKAAHRPIQSTIIAKSVQQQKTVQTKIDAIYKKKFENANAKTEDKSSPRYLVEMVALNKAFLKTIMIYIAHNGCSSPIDIRIIAPNISRTWGKRQITVDDIRRCIALQSNGQAQFPSPFIVTDYGRARVCVEVAAGMNGTSINEERLCRQFEDNIRALCVEKAADQMTDVDVPFGGLSISGFPQVAIQDMGDGLKANPLFAKGQKALDDLKSGINAKKQEQQEKQQAVDTLPLLNPDGTKMGLLDRIRHKQLVKANGPLPPSGPELQRRAALNRVADVAATISMLSLSNPMSLPRQAFTMMAIADKLRDSLRVPLSKEEGMACVRLIATEIAPDWLRIVSIGGRENVVIQRHGQPVDWVMNDRVQKLLAA</sequence>
<dbReference type="Proteomes" id="UP000594364">
    <property type="component" value="Chromosome 2"/>
</dbReference>
<dbReference type="Pfam" id="PF16679">
    <property type="entry name" value="CDT1_C"/>
    <property type="match status" value="1"/>
</dbReference>
<feature type="compositionally biased region" description="Polar residues" evidence="3">
    <location>
        <begin position="147"/>
        <end position="158"/>
    </location>
</feature>
<organism evidence="5 6">
    <name type="scientific">Epichloe festucae (strain Fl1)</name>
    <dbReference type="NCBI Taxonomy" id="877507"/>
    <lineage>
        <taxon>Eukaryota</taxon>
        <taxon>Fungi</taxon>
        <taxon>Dikarya</taxon>
        <taxon>Ascomycota</taxon>
        <taxon>Pezizomycotina</taxon>
        <taxon>Sordariomycetes</taxon>
        <taxon>Hypocreomycetidae</taxon>
        <taxon>Hypocreales</taxon>
        <taxon>Clavicipitaceae</taxon>
        <taxon>Epichloe</taxon>
    </lineage>
</organism>
<evidence type="ECO:0000256" key="1">
    <source>
        <dbReference type="ARBA" id="ARBA00008356"/>
    </source>
</evidence>
<gene>
    <name evidence="5" type="ORF">C2857_007276</name>
</gene>
<keyword evidence="6" id="KW-1185">Reference proteome</keyword>
<evidence type="ECO:0000313" key="6">
    <source>
        <dbReference type="Proteomes" id="UP000594364"/>
    </source>
</evidence>